<proteinExistence type="inferred from homology"/>
<dbReference type="PANTHER" id="PTHR42760">
    <property type="entry name" value="SHORT-CHAIN DEHYDROGENASES/REDUCTASES FAMILY MEMBER"/>
    <property type="match status" value="1"/>
</dbReference>
<accession>A0A938YFB6</accession>
<dbReference type="InterPro" id="IPR036291">
    <property type="entry name" value="NAD(P)-bd_dom_sf"/>
</dbReference>
<dbReference type="Pfam" id="PF13561">
    <property type="entry name" value="adh_short_C2"/>
    <property type="match status" value="1"/>
</dbReference>
<keyword evidence="4" id="KW-1185">Reference proteome</keyword>
<evidence type="ECO:0000313" key="3">
    <source>
        <dbReference type="EMBL" id="MBM9468538.1"/>
    </source>
</evidence>
<evidence type="ECO:0000313" key="4">
    <source>
        <dbReference type="Proteomes" id="UP000663792"/>
    </source>
</evidence>
<organism evidence="3 4">
    <name type="scientific">Nakamurella leprariae</name>
    <dbReference type="NCBI Taxonomy" id="2803911"/>
    <lineage>
        <taxon>Bacteria</taxon>
        <taxon>Bacillati</taxon>
        <taxon>Actinomycetota</taxon>
        <taxon>Actinomycetes</taxon>
        <taxon>Nakamurellales</taxon>
        <taxon>Nakamurellaceae</taxon>
        <taxon>Nakamurella</taxon>
    </lineage>
</organism>
<dbReference type="InterPro" id="IPR002347">
    <property type="entry name" value="SDR_fam"/>
</dbReference>
<evidence type="ECO:0000256" key="2">
    <source>
        <dbReference type="ARBA" id="ARBA00023002"/>
    </source>
</evidence>
<sequence length="264" mass="26964">MQSGPETPSLITGAVSGFDGAVAMVTRAASGIGRAVAIALLAAGAAVAVVDLPGPAIETTSRALTELGPVVALPVDVTDGGAVEDAVRTVQTRLGPLTLAVNAAGVAQAVPAESMDQQSFSRLLEINVTGVFLSCRARALAMFPSGGGSIVNLASISGIVAHREMLQAHYNASKAAVAHLTRSLATEWADRGIRVNSVSPGFTLTPMNLRPEVADVREAISRRIPLGRFAIPEEIAAPILFLLSPAAGYCTGTDLLVDGGYTAL</sequence>
<evidence type="ECO:0000256" key="1">
    <source>
        <dbReference type="ARBA" id="ARBA00006484"/>
    </source>
</evidence>
<dbReference type="RefSeq" id="WP_205261492.1">
    <property type="nucleotide sequence ID" value="NZ_JAERWK010000019.1"/>
</dbReference>
<dbReference type="SUPFAM" id="SSF51735">
    <property type="entry name" value="NAD(P)-binding Rossmann-fold domains"/>
    <property type="match status" value="1"/>
</dbReference>
<dbReference type="GO" id="GO:0016616">
    <property type="term" value="F:oxidoreductase activity, acting on the CH-OH group of donors, NAD or NADP as acceptor"/>
    <property type="evidence" value="ECO:0007669"/>
    <property type="project" value="TreeGrafter"/>
</dbReference>
<dbReference type="EMBL" id="JAERWK010000019">
    <property type="protein sequence ID" value="MBM9468538.1"/>
    <property type="molecule type" value="Genomic_DNA"/>
</dbReference>
<dbReference type="AlphaFoldDB" id="A0A938YFB6"/>
<reference evidence="3" key="1">
    <citation type="submission" date="2021-01" db="EMBL/GenBank/DDBJ databases">
        <title>YIM 132084 draft genome.</title>
        <authorList>
            <person name="An D."/>
        </authorList>
    </citation>
    <scope>NUCLEOTIDE SEQUENCE</scope>
    <source>
        <strain evidence="3">YIM 132084</strain>
    </source>
</reference>
<protein>
    <submittedName>
        <fullName evidence="3">SDR family oxidoreductase</fullName>
    </submittedName>
</protein>
<dbReference type="PRINTS" id="PR00080">
    <property type="entry name" value="SDRFAMILY"/>
</dbReference>
<comment type="caution">
    <text evidence="3">The sequence shown here is derived from an EMBL/GenBank/DDBJ whole genome shotgun (WGS) entry which is preliminary data.</text>
</comment>
<keyword evidence="2" id="KW-0560">Oxidoreductase</keyword>
<name>A0A938YFB6_9ACTN</name>
<dbReference type="PANTHER" id="PTHR42760:SF115">
    <property type="entry name" value="3-OXOACYL-[ACYL-CARRIER-PROTEIN] REDUCTASE FABG"/>
    <property type="match status" value="1"/>
</dbReference>
<dbReference type="PRINTS" id="PR00081">
    <property type="entry name" value="GDHRDH"/>
</dbReference>
<dbReference type="InterPro" id="IPR020904">
    <property type="entry name" value="Sc_DH/Rdtase_CS"/>
</dbReference>
<dbReference type="FunFam" id="3.40.50.720:FF:000084">
    <property type="entry name" value="Short-chain dehydrogenase reductase"/>
    <property type="match status" value="1"/>
</dbReference>
<gene>
    <name evidence="3" type="ORF">JL106_14735</name>
</gene>
<dbReference type="PROSITE" id="PS00061">
    <property type="entry name" value="ADH_SHORT"/>
    <property type="match status" value="1"/>
</dbReference>
<dbReference type="Gene3D" id="3.40.50.720">
    <property type="entry name" value="NAD(P)-binding Rossmann-like Domain"/>
    <property type="match status" value="1"/>
</dbReference>
<comment type="similarity">
    <text evidence="1">Belongs to the short-chain dehydrogenases/reductases (SDR) family.</text>
</comment>
<dbReference type="Proteomes" id="UP000663792">
    <property type="component" value="Unassembled WGS sequence"/>
</dbReference>